<dbReference type="Pfam" id="PF00656">
    <property type="entry name" value="Peptidase_C14"/>
    <property type="match status" value="1"/>
</dbReference>
<dbReference type="PRINTS" id="PR00376">
    <property type="entry name" value="IL1BCENZYME"/>
</dbReference>
<protein>
    <recommendedName>
        <fullName evidence="2">Caspase family p20 domain-containing protein</fullName>
    </recommendedName>
</protein>
<dbReference type="InterPro" id="IPR029030">
    <property type="entry name" value="Caspase-like_dom_sf"/>
</dbReference>
<dbReference type="InterPro" id="IPR001309">
    <property type="entry name" value="Pept_C14_p20"/>
</dbReference>
<organism evidence="3 4">
    <name type="scientific">Fasciola gigantica</name>
    <name type="common">Giant liver fluke</name>
    <dbReference type="NCBI Taxonomy" id="46835"/>
    <lineage>
        <taxon>Eukaryota</taxon>
        <taxon>Metazoa</taxon>
        <taxon>Spiralia</taxon>
        <taxon>Lophotrochozoa</taxon>
        <taxon>Platyhelminthes</taxon>
        <taxon>Trematoda</taxon>
        <taxon>Digenea</taxon>
        <taxon>Plagiorchiida</taxon>
        <taxon>Echinostomata</taxon>
        <taxon>Echinostomatoidea</taxon>
        <taxon>Fasciolidae</taxon>
        <taxon>Fasciola</taxon>
    </lineage>
</organism>
<evidence type="ECO:0000313" key="4">
    <source>
        <dbReference type="Proteomes" id="UP000316759"/>
    </source>
</evidence>
<keyword evidence="4" id="KW-1185">Reference proteome</keyword>
<dbReference type="OrthoDB" id="6275080at2759"/>
<feature type="domain" description="Caspase family p20" evidence="2">
    <location>
        <begin position="75"/>
        <end position="134"/>
    </location>
</feature>
<dbReference type="STRING" id="46835.A0A504Y9R2"/>
<dbReference type="AlphaFoldDB" id="A0A504Y9R2"/>
<evidence type="ECO:0000256" key="1">
    <source>
        <dbReference type="ARBA" id="ARBA00010134"/>
    </source>
</evidence>
<dbReference type="GO" id="GO:0006508">
    <property type="term" value="P:proteolysis"/>
    <property type="evidence" value="ECO:0007669"/>
    <property type="project" value="InterPro"/>
</dbReference>
<comment type="similarity">
    <text evidence="1">Belongs to the peptidase C14A family.</text>
</comment>
<name>A0A504Y9R2_FASGI</name>
<evidence type="ECO:0000313" key="3">
    <source>
        <dbReference type="EMBL" id="TPP57723.1"/>
    </source>
</evidence>
<dbReference type="InterPro" id="IPR011600">
    <property type="entry name" value="Pept_C14_caspase"/>
</dbReference>
<dbReference type="GO" id="GO:0004197">
    <property type="term" value="F:cysteine-type endopeptidase activity"/>
    <property type="evidence" value="ECO:0007669"/>
    <property type="project" value="InterPro"/>
</dbReference>
<accession>A0A504Y9R2</accession>
<sequence length="196" mass="22507">MFVDVQRRKNDVNTNDAPRDYRRKSLSAINLVSGRSAHGGASVVVGGILRLSTSEVSDPGLAYPTKPYNVSKKQYRGLCLVINQRNFDRSTGQSQRDGTDADADRVHRVFRALGYCVSCYLNVNRERFMQLLKESTSTFLRSFVNNFRFDILSRPFYNHASFWITILNNIAELEILVAYRILENKMHDELLVIFVF</sequence>
<proteinExistence type="inferred from homology"/>
<dbReference type="Proteomes" id="UP000316759">
    <property type="component" value="Unassembled WGS sequence"/>
</dbReference>
<dbReference type="EMBL" id="SUNJ01012844">
    <property type="protein sequence ID" value="TPP57723.1"/>
    <property type="molecule type" value="Genomic_DNA"/>
</dbReference>
<reference evidence="3 4" key="1">
    <citation type="submission" date="2019-04" db="EMBL/GenBank/DDBJ databases">
        <title>Annotation for the trematode Fasciola gigantica.</title>
        <authorList>
            <person name="Choi Y.-J."/>
        </authorList>
    </citation>
    <scope>NUCLEOTIDE SEQUENCE [LARGE SCALE GENOMIC DNA]</scope>
    <source>
        <strain evidence="3">Uganda_cow_1</strain>
    </source>
</reference>
<dbReference type="SUPFAM" id="SSF52129">
    <property type="entry name" value="Caspase-like"/>
    <property type="match status" value="1"/>
</dbReference>
<dbReference type="InterPro" id="IPR015917">
    <property type="entry name" value="Pept_C14A"/>
</dbReference>
<dbReference type="Gene3D" id="3.40.50.1460">
    <property type="match status" value="1"/>
</dbReference>
<comment type="caution">
    <text evidence="3">The sequence shown here is derived from an EMBL/GenBank/DDBJ whole genome shotgun (WGS) entry which is preliminary data.</text>
</comment>
<dbReference type="PROSITE" id="PS50208">
    <property type="entry name" value="CASPASE_P20"/>
    <property type="match status" value="1"/>
</dbReference>
<evidence type="ECO:0000259" key="2">
    <source>
        <dbReference type="PROSITE" id="PS50208"/>
    </source>
</evidence>
<gene>
    <name evidence="3" type="ORF">FGIG_12498</name>
</gene>